<accession>A0ABW2TP69</accession>
<feature type="transmembrane region" description="Helical" evidence="7">
    <location>
        <begin position="21"/>
        <end position="42"/>
    </location>
</feature>
<feature type="transmembrane region" description="Helical" evidence="7">
    <location>
        <begin position="111"/>
        <end position="135"/>
    </location>
</feature>
<dbReference type="EMBL" id="JBHTEY010000004">
    <property type="protein sequence ID" value="MFC7615191.1"/>
    <property type="molecule type" value="Genomic_DNA"/>
</dbReference>
<feature type="transmembrane region" description="Helical" evidence="7">
    <location>
        <begin position="54"/>
        <end position="76"/>
    </location>
</feature>
<evidence type="ECO:0000259" key="8">
    <source>
        <dbReference type="PROSITE" id="PS50850"/>
    </source>
</evidence>
<dbReference type="PANTHER" id="PTHR23513">
    <property type="entry name" value="INTEGRAL MEMBRANE EFFLUX PROTEIN-RELATED"/>
    <property type="match status" value="1"/>
</dbReference>
<evidence type="ECO:0000313" key="10">
    <source>
        <dbReference type="Proteomes" id="UP001596512"/>
    </source>
</evidence>
<comment type="caution">
    <text evidence="9">The sequence shown here is derived from an EMBL/GenBank/DDBJ whole genome shotgun (WGS) entry which is preliminary data.</text>
</comment>
<keyword evidence="2" id="KW-0813">Transport</keyword>
<feature type="domain" description="Major facilitator superfamily (MFS) profile" evidence="8">
    <location>
        <begin position="18"/>
        <end position="150"/>
    </location>
</feature>
<dbReference type="InterPro" id="IPR036259">
    <property type="entry name" value="MFS_trans_sf"/>
</dbReference>
<dbReference type="PROSITE" id="PS50850">
    <property type="entry name" value="MFS"/>
    <property type="match status" value="1"/>
</dbReference>
<reference evidence="10" key="1">
    <citation type="journal article" date="2019" name="Int. J. Syst. Evol. Microbiol.">
        <title>The Global Catalogue of Microorganisms (GCM) 10K type strain sequencing project: providing services to taxonomists for standard genome sequencing and annotation.</title>
        <authorList>
            <consortium name="The Broad Institute Genomics Platform"/>
            <consortium name="The Broad Institute Genome Sequencing Center for Infectious Disease"/>
            <person name="Wu L."/>
            <person name="Ma J."/>
        </authorList>
    </citation>
    <scope>NUCLEOTIDE SEQUENCE [LARGE SCALE GENOMIC DNA]</scope>
    <source>
        <strain evidence="10">JCM 17695</strain>
    </source>
</reference>
<protein>
    <recommendedName>
        <fullName evidence="8">Major facilitator superfamily (MFS) profile domain-containing protein</fullName>
    </recommendedName>
</protein>
<dbReference type="Gene3D" id="1.20.1250.20">
    <property type="entry name" value="MFS general substrate transporter like domains"/>
    <property type="match status" value="1"/>
</dbReference>
<evidence type="ECO:0000256" key="1">
    <source>
        <dbReference type="ARBA" id="ARBA00004429"/>
    </source>
</evidence>
<organism evidence="9 10">
    <name type="scientific">Actinokineospora soli</name>
    <dbReference type="NCBI Taxonomy" id="1048753"/>
    <lineage>
        <taxon>Bacteria</taxon>
        <taxon>Bacillati</taxon>
        <taxon>Actinomycetota</taxon>
        <taxon>Actinomycetes</taxon>
        <taxon>Pseudonocardiales</taxon>
        <taxon>Pseudonocardiaceae</taxon>
        <taxon>Actinokineospora</taxon>
    </lineage>
</organism>
<evidence type="ECO:0000256" key="4">
    <source>
        <dbReference type="ARBA" id="ARBA00022692"/>
    </source>
</evidence>
<proteinExistence type="predicted"/>
<dbReference type="Proteomes" id="UP001596512">
    <property type="component" value="Unassembled WGS sequence"/>
</dbReference>
<keyword evidence="10" id="KW-1185">Reference proteome</keyword>
<keyword evidence="6 7" id="KW-0472">Membrane</keyword>
<feature type="transmembrane region" description="Helical" evidence="7">
    <location>
        <begin position="83"/>
        <end position="105"/>
    </location>
</feature>
<name>A0ABW2TP69_9PSEU</name>
<evidence type="ECO:0000256" key="7">
    <source>
        <dbReference type="SAM" id="Phobius"/>
    </source>
</evidence>
<evidence type="ECO:0000256" key="3">
    <source>
        <dbReference type="ARBA" id="ARBA00022475"/>
    </source>
</evidence>
<sequence length="150" mass="15371">MRLGQIVVDVSPARTSRSFRLLLVCRTIVLLSAGFIAVAVPVQVYRLTDSSLQVGLVSLALGVALIAGFAVGGVLADRMDRRGLILSSSVGVAVSFAVFTANAAIPSDAQLTVIYLVVIIGGMLEGVGETALTAVTPPSSNATSWSRAAA</sequence>
<gene>
    <name evidence="9" type="ORF">ACFQV2_18420</name>
</gene>
<keyword evidence="5 7" id="KW-1133">Transmembrane helix</keyword>
<evidence type="ECO:0000256" key="2">
    <source>
        <dbReference type="ARBA" id="ARBA00022448"/>
    </source>
</evidence>
<keyword evidence="3" id="KW-1003">Cell membrane</keyword>
<dbReference type="PANTHER" id="PTHR23513:SF9">
    <property type="entry name" value="ENTEROBACTIN EXPORTER ENTS"/>
    <property type="match status" value="1"/>
</dbReference>
<evidence type="ECO:0000313" key="9">
    <source>
        <dbReference type="EMBL" id="MFC7615191.1"/>
    </source>
</evidence>
<comment type="subcellular location">
    <subcellularLocation>
        <location evidence="1">Cell inner membrane</location>
        <topology evidence="1">Multi-pass membrane protein</topology>
    </subcellularLocation>
</comment>
<dbReference type="SUPFAM" id="SSF103473">
    <property type="entry name" value="MFS general substrate transporter"/>
    <property type="match status" value="1"/>
</dbReference>
<evidence type="ECO:0000256" key="6">
    <source>
        <dbReference type="ARBA" id="ARBA00023136"/>
    </source>
</evidence>
<dbReference type="InterPro" id="IPR020846">
    <property type="entry name" value="MFS_dom"/>
</dbReference>
<evidence type="ECO:0000256" key="5">
    <source>
        <dbReference type="ARBA" id="ARBA00022989"/>
    </source>
</evidence>
<keyword evidence="4 7" id="KW-0812">Transmembrane</keyword>